<dbReference type="Proteomes" id="UP001280121">
    <property type="component" value="Unassembled WGS sequence"/>
</dbReference>
<evidence type="ECO:0000313" key="3">
    <source>
        <dbReference type="EMBL" id="KAK2654863.1"/>
    </source>
</evidence>
<sequence>MVGGVMDVDVGLSGECSGKYLRVRIRVDVNKPIRRCLRVDVMGDGVKTVMIPRYERLPNHCFRCGRLGHATRERLEPQIMDADGGEVLPYGVWLKATALEKCFGQRNRKSDNNFWRSSSRPGTSQNAGRKLRASSGSDGAGGRMEVSVTKATLMELMRGMKKGEILARI</sequence>
<feature type="domain" description="Zinc knuckle CX2CX4HX4C" evidence="2">
    <location>
        <begin position="27"/>
        <end position="72"/>
    </location>
</feature>
<keyword evidence="4" id="KW-1185">Reference proteome</keyword>
<evidence type="ECO:0000313" key="4">
    <source>
        <dbReference type="Proteomes" id="UP001280121"/>
    </source>
</evidence>
<comment type="caution">
    <text evidence="3">The sequence shown here is derived from an EMBL/GenBank/DDBJ whole genome shotgun (WGS) entry which is preliminary data.</text>
</comment>
<protein>
    <recommendedName>
        <fullName evidence="2">Zinc knuckle CX2CX4HX4C domain-containing protein</fullName>
    </recommendedName>
</protein>
<dbReference type="AlphaFoldDB" id="A0AAD9X9C7"/>
<dbReference type="InterPro" id="IPR025836">
    <property type="entry name" value="Zn_knuckle_CX2CX4HX4C"/>
</dbReference>
<name>A0AAD9X9C7_9ROSI</name>
<evidence type="ECO:0000256" key="1">
    <source>
        <dbReference type="SAM" id="MobiDB-lite"/>
    </source>
</evidence>
<feature type="region of interest" description="Disordered" evidence="1">
    <location>
        <begin position="110"/>
        <end position="144"/>
    </location>
</feature>
<dbReference type="EMBL" id="JANJYI010000004">
    <property type="protein sequence ID" value="KAK2654863.1"/>
    <property type="molecule type" value="Genomic_DNA"/>
</dbReference>
<feature type="compositionally biased region" description="Polar residues" evidence="1">
    <location>
        <begin position="112"/>
        <end position="127"/>
    </location>
</feature>
<proteinExistence type="predicted"/>
<reference evidence="3" key="1">
    <citation type="journal article" date="2023" name="Plant J.">
        <title>Genome sequences and population genomics provide insights into the demographic history, inbreeding, and mutation load of two 'living fossil' tree species of Dipteronia.</title>
        <authorList>
            <person name="Feng Y."/>
            <person name="Comes H.P."/>
            <person name="Chen J."/>
            <person name="Zhu S."/>
            <person name="Lu R."/>
            <person name="Zhang X."/>
            <person name="Li P."/>
            <person name="Qiu J."/>
            <person name="Olsen K.M."/>
            <person name="Qiu Y."/>
        </authorList>
    </citation>
    <scope>NUCLEOTIDE SEQUENCE</scope>
    <source>
        <strain evidence="3">KIB01</strain>
    </source>
</reference>
<dbReference type="Pfam" id="PF14392">
    <property type="entry name" value="zf-CCHC_4"/>
    <property type="match status" value="1"/>
</dbReference>
<accession>A0AAD9X9C7</accession>
<gene>
    <name evidence="3" type="ORF">Ddye_014719</name>
</gene>
<organism evidence="3 4">
    <name type="scientific">Dipteronia dyeriana</name>
    <dbReference type="NCBI Taxonomy" id="168575"/>
    <lineage>
        <taxon>Eukaryota</taxon>
        <taxon>Viridiplantae</taxon>
        <taxon>Streptophyta</taxon>
        <taxon>Embryophyta</taxon>
        <taxon>Tracheophyta</taxon>
        <taxon>Spermatophyta</taxon>
        <taxon>Magnoliopsida</taxon>
        <taxon>eudicotyledons</taxon>
        <taxon>Gunneridae</taxon>
        <taxon>Pentapetalae</taxon>
        <taxon>rosids</taxon>
        <taxon>malvids</taxon>
        <taxon>Sapindales</taxon>
        <taxon>Sapindaceae</taxon>
        <taxon>Hippocastanoideae</taxon>
        <taxon>Acereae</taxon>
        <taxon>Dipteronia</taxon>
    </lineage>
</organism>
<evidence type="ECO:0000259" key="2">
    <source>
        <dbReference type="Pfam" id="PF14392"/>
    </source>
</evidence>